<dbReference type="Proteomes" id="UP000234331">
    <property type="component" value="Unassembled WGS sequence"/>
</dbReference>
<accession>A0A2I2KVU9</accession>
<dbReference type="RefSeq" id="WP_207770423.1">
    <property type="nucleotide sequence ID" value="NZ_FZMO01000304.1"/>
</dbReference>
<dbReference type="EMBL" id="FZMO01000304">
    <property type="protein sequence ID" value="SNQ49784.1"/>
    <property type="molecule type" value="Genomic_DNA"/>
</dbReference>
<organism evidence="1 2">
    <name type="scientific">Frankia canadensis</name>
    <dbReference type="NCBI Taxonomy" id="1836972"/>
    <lineage>
        <taxon>Bacteria</taxon>
        <taxon>Bacillati</taxon>
        <taxon>Actinomycetota</taxon>
        <taxon>Actinomycetes</taxon>
        <taxon>Frankiales</taxon>
        <taxon>Frankiaceae</taxon>
        <taxon>Frankia</taxon>
    </lineage>
</organism>
<evidence type="ECO:0000313" key="1">
    <source>
        <dbReference type="EMBL" id="SNQ49784.1"/>
    </source>
</evidence>
<gene>
    <name evidence="1" type="ORF">FRACA_3720003</name>
</gene>
<name>A0A2I2KVU9_9ACTN</name>
<dbReference type="AlphaFoldDB" id="A0A2I2KVU9"/>
<proteinExistence type="predicted"/>
<keyword evidence="2" id="KW-1185">Reference proteome</keyword>
<reference evidence="1 2" key="1">
    <citation type="submission" date="2017-06" db="EMBL/GenBank/DDBJ databases">
        <authorList>
            <person name="Kim H.J."/>
            <person name="Triplett B.A."/>
        </authorList>
    </citation>
    <scope>NUCLEOTIDE SEQUENCE [LARGE SCALE GENOMIC DNA]</scope>
    <source>
        <strain evidence="1">FRACA_ARgP5</strain>
    </source>
</reference>
<evidence type="ECO:0000313" key="2">
    <source>
        <dbReference type="Proteomes" id="UP000234331"/>
    </source>
</evidence>
<protein>
    <recommendedName>
        <fullName evidence="3">Adhesin domain-containing protein</fullName>
    </recommendedName>
</protein>
<sequence length="228" mass="23763">MFDTAVVVVAAVLLVAALGGLSLLRLPPAELVHTVDGIDAVEVMVAAGRVEAAERDRADVRVELTVRRRPGRASPRVTVADGRLRVDGRRSEVRVQLAVPPGTRLRAEVLSGEITLWGFGGELSLVTRDGTIAGRELGAGPVAARSHGGDVTLHFAAPPDAVHARSDTGLVTVMLPDAEYGVQTEAGDPRGVDLELTPVPGAARQIVTRTVSGRVRVGLTAPLGPLPI</sequence>
<evidence type="ECO:0008006" key="3">
    <source>
        <dbReference type="Google" id="ProtNLM"/>
    </source>
</evidence>